<reference evidence="3" key="1">
    <citation type="journal article" date="2023" name="Nat. Commun.">
        <title>Diploid and tetraploid genomes of Acorus and the evolution of monocots.</title>
        <authorList>
            <person name="Ma L."/>
            <person name="Liu K.W."/>
            <person name="Li Z."/>
            <person name="Hsiao Y.Y."/>
            <person name="Qi Y."/>
            <person name="Fu T."/>
            <person name="Tang G.D."/>
            <person name="Zhang D."/>
            <person name="Sun W.H."/>
            <person name="Liu D.K."/>
            <person name="Li Y."/>
            <person name="Chen G.Z."/>
            <person name="Liu X.D."/>
            <person name="Liao X.Y."/>
            <person name="Jiang Y.T."/>
            <person name="Yu X."/>
            <person name="Hao Y."/>
            <person name="Huang J."/>
            <person name="Zhao X.W."/>
            <person name="Ke S."/>
            <person name="Chen Y.Y."/>
            <person name="Wu W.L."/>
            <person name="Hsu J.L."/>
            <person name="Lin Y.F."/>
            <person name="Huang M.D."/>
            <person name="Li C.Y."/>
            <person name="Huang L."/>
            <person name="Wang Z.W."/>
            <person name="Zhao X."/>
            <person name="Zhong W.Y."/>
            <person name="Peng D.H."/>
            <person name="Ahmad S."/>
            <person name="Lan S."/>
            <person name="Zhang J.S."/>
            <person name="Tsai W.C."/>
            <person name="Van de Peer Y."/>
            <person name="Liu Z.J."/>
        </authorList>
    </citation>
    <scope>NUCLEOTIDE SEQUENCE</scope>
    <source>
        <strain evidence="3">CP</strain>
    </source>
</reference>
<keyword evidence="2" id="KW-0812">Transmembrane</keyword>
<keyword evidence="2" id="KW-1133">Transmembrane helix</keyword>
<comment type="caution">
    <text evidence="3">The sequence shown here is derived from an EMBL/GenBank/DDBJ whole genome shotgun (WGS) entry which is preliminary data.</text>
</comment>
<dbReference type="PANTHER" id="PTHR37909:SF1">
    <property type="entry name" value="S-ADENOSYL-L-METHIONINE-DEPENDENT METHYLTRANSFERASES SUPERFAMILY PROTEIN"/>
    <property type="match status" value="1"/>
</dbReference>
<accession>A0AAV9DV58</accession>
<dbReference type="Pfam" id="PF13578">
    <property type="entry name" value="Methyltransf_24"/>
    <property type="match status" value="1"/>
</dbReference>
<dbReference type="EMBL" id="JAUJYO010000011">
    <property type="protein sequence ID" value="KAK1304734.1"/>
    <property type="molecule type" value="Genomic_DNA"/>
</dbReference>
<feature type="region of interest" description="Disordered" evidence="1">
    <location>
        <begin position="1"/>
        <end position="34"/>
    </location>
</feature>
<organism evidence="3 4">
    <name type="scientific">Acorus calamus</name>
    <name type="common">Sweet flag</name>
    <dbReference type="NCBI Taxonomy" id="4465"/>
    <lineage>
        <taxon>Eukaryota</taxon>
        <taxon>Viridiplantae</taxon>
        <taxon>Streptophyta</taxon>
        <taxon>Embryophyta</taxon>
        <taxon>Tracheophyta</taxon>
        <taxon>Spermatophyta</taxon>
        <taxon>Magnoliopsida</taxon>
        <taxon>Liliopsida</taxon>
        <taxon>Acoraceae</taxon>
        <taxon>Acorus</taxon>
    </lineage>
</organism>
<feature type="compositionally biased region" description="Low complexity" evidence="1">
    <location>
        <begin position="62"/>
        <end position="75"/>
    </location>
</feature>
<dbReference type="SUPFAM" id="SSF53335">
    <property type="entry name" value="S-adenosyl-L-methionine-dependent methyltransferases"/>
    <property type="match status" value="1"/>
</dbReference>
<reference evidence="3" key="2">
    <citation type="submission" date="2023-06" db="EMBL/GenBank/DDBJ databases">
        <authorList>
            <person name="Ma L."/>
            <person name="Liu K.-W."/>
            <person name="Li Z."/>
            <person name="Hsiao Y.-Y."/>
            <person name="Qi Y."/>
            <person name="Fu T."/>
            <person name="Tang G."/>
            <person name="Zhang D."/>
            <person name="Sun W.-H."/>
            <person name="Liu D.-K."/>
            <person name="Li Y."/>
            <person name="Chen G.-Z."/>
            <person name="Liu X.-D."/>
            <person name="Liao X.-Y."/>
            <person name="Jiang Y.-T."/>
            <person name="Yu X."/>
            <person name="Hao Y."/>
            <person name="Huang J."/>
            <person name="Zhao X.-W."/>
            <person name="Ke S."/>
            <person name="Chen Y.-Y."/>
            <person name="Wu W.-L."/>
            <person name="Hsu J.-L."/>
            <person name="Lin Y.-F."/>
            <person name="Huang M.-D."/>
            <person name="Li C.-Y."/>
            <person name="Huang L."/>
            <person name="Wang Z.-W."/>
            <person name="Zhao X."/>
            <person name="Zhong W.-Y."/>
            <person name="Peng D.-H."/>
            <person name="Ahmad S."/>
            <person name="Lan S."/>
            <person name="Zhang J.-S."/>
            <person name="Tsai W.-C."/>
            <person name="Van De Peer Y."/>
            <person name="Liu Z.-J."/>
        </authorList>
    </citation>
    <scope>NUCLEOTIDE SEQUENCE</scope>
    <source>
        <strain evidence="3">CP</strain>
        <tissue evidence="3">Leaves</tissue>
    </source>
</reference>
<feature type="region of interest" description="Disordered" evidence="1">
    <location>
        <begin position="62"/>
        <end position="83"/>
    </location>
</feature>
<sequence>MKLNHQQLTTPPPPKKKMGVEEHLRHREPPPKPTNLKSLFTHLLLFFLGYLFGFFSFSTTTAPSKPTSATLIRPQQPTPPTTTDPVHDLYRFRTHCADPIPPNQVRQTLLSKIHKNTSPFESFPPPHLAHLLRPRRVRGWGSTGSVFETLLRRVRPKVILELGTFLGASALHMHATALRLGLRDVQIVCIDDFRGWPGFRDVKLFRDVAAVNGDVVLMYQFMQNVVEANATGSVVPVPFSTGSALASLCQMGVYADLIEVDAGHDFQSAWADINRAYALLRPGGVMFGHDYFSGYDDRGVQRAVNLFAKVRGLKVRPDGQHWVLSSD</sequence>
<evidence type="ECO:0000256" key="1">
    <source>
        <dbReference type="SAM" id="MobiDB-lite"/>
    </source>
</evidence>
<name>A0AAV9DV58_ACOCL</name>
<feature type="transmembrane region" description="Helical" evidence="2">
    <location>
        <begin position="39"/>
        <end position="57"/>
    </location>
</feature>
<protein>
    <recommendedName>
        <fullName evidence="5">S-adenosyl-L-methionine-dependent methyltransferase</fullName>
    </recommendedName>
</protein>
<dbReference type="AlphaFoldDB" id="A0AAV9DV58"/>
<dbReference type="Proteomes" id="UP001180020">
    <property type="component" value="Unassembled WGS sequence"/>
</dbReference>
<dbReference type="PANTHER" id="PTHR37909">
    <property type="entry name" value="S-ADENOSYL-L-METHIONINE-DEPENDENT METHYLTRANSFERASES SUPERFAMILY PROTEIN"/>
    <property type="match status" value="1"/>
</dbReference>
<keyword evidence="4" id="KW-1185">Reference proteome</keyword>
<evidence type="ECO:0000313" key="4">
    <source>
        <dbReference type="Proteomes" id="UP001180020"/>
    </source>
</evidence>
<feature type="compositionally biased region" description="Basic and acidic residues" evidence="1">
    <location>
        <begin position="18"/>
        <end position="30"/>
    </location>
</feature>
<dbReference type="Gene3D" id="3.40.50.150">
    <property type="entry name" value="Vaccinia Virus protein VP39"/>
    <property type="match status" value="1"/>
</dbReference>
<evidence type="ECO:0000256" key="2">
    <source>
        <dbReference type="SAM" id="Phobius"/>
    </source>
</evidence>
<evidence type="ECO:0000313" key="3">
    <source>
        <dbReference type="EMBL" id="KAK1304734.1"/>
    </source>
</evidence>
<proteinExistence type="predicted"/>
<evidence type="ECO:0008006" key="5">
    <source>
        <dbReference type="Google" id="ProtNLM"/>
    </source>
</evidence>
<dbReference type="InterPro" id="IPR029063">
    <property type="entry name" value="SAM-dependent_MTases_sf"/>
</dbReference>
<gene>
    <name evidence="3" type="ORF">QJS10_CPB11g00625</name>
</gene>
<keyword evidence="2" id="KW-0472">Membrane</keyword>